<keyword evidence="1" id="KW-0175">Coiled coil</keyword>
<proteinExistence type="predicted"/>
<dbReference type="AlphaFoldDB" id="A0A6M0H0A7"/>
<dbReference type="EMBL" id="JAAGPU010000003">
    <property type="protein sequence ID" value="NEU03937.1"/>
    <property type="molecule type" value="Genomic_DNA"/>
</dbReference>
<accession>A0A6M0H0A7</accession>
<name>A0A6M0H0A7_9CLOT</name>
<evidence type="ECO:0000313" key="2">
    <source>
        <dbReference type="EMBL" id="NEU03937.1"/>
    </source>
</evidence>
<sequence>MKLYDKPSKELMDKLLPYKKSIENIEISKPISHNKKLYREVIFVKKFTKNLSVEPENYMYIDEDDNIVEDKILCERLARIFYYMDIYLNEEKGSILAALQDEADINKDKNDYESVLEGLEIIKKGHPENIDKVTYVIERLPLLRVKTNEKLKKLKAVIEEEKEKNEYFNERMIEVLHPYYRQVMEVNYEKILLIGKGKDYYSDIKNKADKKRRVNRILFNTRHNEKLIRTNYLLGYYNNLLKSYGNVLSMNYNQYMRTLDNAGMKMAANKMYLLRNNVMKK</sequence>
<dbReference type="Proteomes" id="UP000481872">
    <property type="component" value="Unassembled WGS sequence"/>
</dbReference>
<evidence type="ECO:0000256" key="1">
    <source>
        <dbReference type="SAM" id="Coils"/>
    </source>
</evidence>
<keyword evidence="3" id="KW-1185">Reference proteome</keyword>
<dbReference type="RefSeq" id="WP_199869216.1">
    <property type="nucleotide sequence ID" value="NZ_JAAGPU010000003.1"/>
</dbReference>
<organism evidence="2 3">
    <name type="scientific">Clostridium senegalense</name>
    <dbReference type="NCBI Taxonomy" id="1465809"/>
    <lineage>
        <taxon>Bacteria</taxon>
        <taxon>Bacillati</taxon>
        <taxon>Bacillota</taxon>
        <taxon>Clostridia</taxon>
        <taxon>Eubacteriales</taxon>
        <taxon>Clostridiaceae</taxon>
        <taxon>Clostridium</taxon>
    </lineage>
</organism>
<feature type="coiled-coil region" evidence="1">
    <location>
        <begin position="144"/>
        <end position="171"/>
    </location>
</feature>
<comment type="caution">
    <text evidence="2">The sequence shown here is derived from an EMBL/GenBank/DDBJ whole genome shotgun (WGS) entry which is preliminary data.</text>
</comment>
<evidence type="ECO:0000313" key="3">
    <source>
        <dbReference type="Proteomes" id="UP000481872"/>
    </source>
</evidence>
<reference evidence="2 3" key="1">
    <citation type="submission" date="2020-02" db="EMBL/GenBank/DDBJ databases">
        <title>Genome assembly of a novel Clostridium senegalense strain.</title>
        <authorList>
            <person name="Gupta T.B."/>
            <person name="Jauregui R."/>
            <person name="Maclean P."/>
            <person name="Nawarathana A."/>
            <person name="Brightwell G."/>
        </authorList>
    </citation>
    <scope>NUCLEOTIDE SEQUENCE [LARGE SCALE GENOMIC DNA]</scope>
    <source>
        <strain evidence="2 3">AGRFS4</strain>
    </source>
</reference>
<protein>
    <submittedName>
        <fullName evidence="2">Uncharacterized protein</fullName>
    </submittedName>
</protein>
<gene>
    <name evidence="2" type="ORF">G3M99_03500</name>
</gene>